<dbReference type="EMBL" id="PYDT01000010">
    <property type="protein sequence ID" value="THU46555.1"/>
    <property type="molecule type" value="Genomic_DNA"/>
</dbReference>
<feature type="compositionally biased region" description="Basic and acidic residues" evidence="1">
    <location>
        <begin position="100"/>
        <end position="110"/>
    </location>
</feature>
<protein>
    <submittedName>
        <fullName evidence="2">Uncharacterized protein</fullName>
    </submittedName>
</protein>
<accession>A0A4S8IEE6</accession>
<evidence type="ECO:0000313" key="3">
    <source>
        <dbReference type="Proteomes" id="UP000317650"/>
    </source>
</evidence>
<reference evidence="2 3" key="1">
    <citation type="journal article" date="2019" name="Nat. Plants">
        <title>Genome sequencing of Musa balbisiana reveals subgenome evolution and function divergence in polyploid bananas.</title>
        <authorList>
            <person name="Yao X."/>
        </authorList>
    </citation>
    <scope>NUCLEOTIDE SEQUENCE [LARGE SCALE GENOMIC DNA]</scope>
    <source>
        <strain evidence="3">cv. DH-PKW</strain>
        <tissue evidence="2">Leaves</tissue>
    </source>
</reference>
<feature type="compositionally biased region" description="Basic residues" evidence="1">
    <location>
        <begin position="1"/>
        <end position="12"/>
    </location>
</feature>
<organism evidence="2 3">
    <name type="scientific">Musa balbisiana</name>
    <name type="common">Banana</name>
    <dbReference type="NCBI Taxonomy" id="52838"/>
    <lineage>
        <taxon>Eukaryota</taxon>
        <taxon>Viridiplantae</taxon>
        <taxon>Streptophyta</taxon>
        <taxon>Embryophyta</taxon>
        <taxon>Tracheophyta</taxon>
        <taxon>Spermatophyta</taxon>
        <taxon>Magnoliopsida</taxon>
        <taxon>Liliopsida</taxon>
        <taxon>Zingiberales</taxon>
        <taxon>Musaceae</taxon>
        <taxon>Musa</taxon>
    </lineage>
</organism>
<feature type="region of interest" description="Disordered" evidence="1">
    <location>
        <begin position="1"/>
        <end position="20"/>
    </location>
</feature>
<proteinExistence type="predicted"/>
<dbReference type="Proteomes" id="UP000317650">
    <property type="component" value="Chromosome 9"/>
</dbReference>
<comment type="caution">
    <text evidence="2">The sequence shown here is derived from an EMBL/GenBank/DDBJ whole genome shotgun (WGS) entry which is preliminary data.</text>
</comment>
<evidence type="ECO:0000313" key="2">
    <source>
        <dbReference type="EMBL" id="THU46555.1"/>
    </source>
</evidence>
<sequence length="144" mass="16310">MAERRRRMRKIGRKSEVPPWAEEEGGVMGMRQLARLDAKDVLHQQFVVALHPLRRLPADGAGHVVPAVGGVLVVHRQRILEHLVLLRRPRRAHRTRRHPRPVEPRKEKAEGNPCNRVGWHGEAAVLISRRVVEAKGGSLDAGRE</sequence>
<keyword evidence="3" id="KW-1185">Reference proteome</keyword>
<evidence type="ECO:0000256" key="1">
    <source>
        <dbReference type="SAM" id="MobiDB-lite"/>
    </source>
</evidence>
<name>A0A4S8IEE6_MUSBA</name>
<dbReference type="AlphaFoldDB" id="A0A4S8IEE6"/>
<gene>
    <name evidence="2" type="ORF">C4D60_Mb09t06170</name>
</gene>
<feature type="region of interest" description="Disordered" evidence="1">
    <location>
        <begin position="91"/>
        <end position="115"/>
    </location>
</feature>